<keyword evidence="10" id="KW-1015">Disulfide bond</keyword>
<evidence type="ECO:0000256" key="8">
    <source>
        <dbReference type="ARBA" id="ARBA00022989"/>
    </source>
</evidence>
<dbReference type="GO" id="GO:0012505">
    <property type="term" value="C:endomembrane system"/>
    <property type="evidence" value="ECO:0000318"/>
    <property type="project" value="GO_Central"/>
</dbReference>
<dbReference type="eggNOG" id="KOG0913">
    <property type="taxonomic scope" value="Eukaryota"/>
</dbReference>
<dbReference type="Pfam" id="PF00085">
    <property type="entry name" value="Thioredoxin"/>
    <property type="match status" value="1"/>
</dbReference>
<dbReference type="FunCoup" id="T1G833">
    <property type="interactions" value="867"/>
</dbReference>
<keyword evidence="11" id="KW-0676">Redox-active center</keyword>
<dbReference type="InterPro" id="IPR017937">
    <property type="entry name" value="Thioredoxin_CS"/>
</dbReference>
<dbReference type="PANTHER" id="PTHR46107:SF3">
    <property type="entry name" value="THIOREDOXIN DOMAIN-CONTAINING PROTEIN"/>
    <property type="match status" value="1"/>
</dbReference>
<dbReference type="EnsemblMetazoa" id="HelroT91406">
    <property type="protein sequence ID" value="HelroP91406"/>
    <property type="gene ID" value="HelroG91406"/>
</dbReference>
<evidence type="ECO:0000256" key="3">
    <source>
        <dbReference type="ARBA" id="ARBA00022553"/>
    </source>
</evidence>
<reference evidence="15" key="3">
    <citation type="submission" date="2015-06" db="UniProtKB">
        <authorList>
            <consortium name="EnsemblMetazoa"/>
        </authorList>
    </citation>
    <scope>IDENTIFICATION</scope>
</reference>
<keyword evidence="9 12" id="KW-0472">Membrane</keyword>
<reference evidence="14 16" key="2">
    <citation type="journal article" date="2013" name="Nature">
        <title>Insights into bilaterian evolution from three spiralian genomes.</title>
        <authorList>
            <person name="Simakov O."/>
            <person name="Marletaz F."/>
            <person name="Cho S.J."/>
            <person name="Edsinger-Gonzales E."/>
            <person name="Havlak P."/>
            <person name="Hellsten U."/>
            <person name="Kuo D.H."/>
            <person name="Larsson T."/>
            <person name="Lv J."/>
            <person name="Arendt D."/>
            <person name="Savage R."/>
            <person name="Osoegawa K."/>
            <person name="de Jong P."/>
            <person name="Grimwood J."/>
            <person name="Chapman J.A."/>
            <person name="Shapiro H."/>
            <person name="Aerts A."/>
            <person name="Otillar R.P."/>
            <person name="Terry A.Y."/>
            <person name="Boore J.L."/>
            <person name="Grigoriev I.V."/>
            <person name="Lindberg D.R."/>
            <person name="Seaver E.C."/>
            <person name="Weisblat D.A."/>
            <person name="Putnam N.H."/>
            <person name="Rokhsar D.S."/>
        </authorList>
    </citation>
    <scope>NUCLEOTIDE SEQUENCE</scope>
</reference>
<feature type="transmembrane region" description="Helical" evidence="12">
    <location>
        <begin position="149"/>
        <end position="169"/>
    </location>
</feature>
<accession>T1G833</accession>
<proteinExistence type="predicted"/>
<dbReference type="GeneID" id="20217230"/>
<dbReference type="InParanoid" id="T1G833"/>
<feature type="domain" description="Thioredoxin" evidence="13">
    <location>
        <begin position="23"/>
        <end position="143"/>
    </location>
</feature>
<name>T1G833_HELRO</name>
<dbReference type="Gene3D" id="3.40.30.10">
    <property type="entry name" value="Glutaredoxin"/>
    <property type="match status" value="1"/>
</dbReference>
<dbReference type="OMA" id="EFRHPQG"/>
<dbReference type="Proteomes" id="UP000015101">
    <property type="component" value="Unassembled WGS sequence"/>
</dbReference>
<evidence type="ECO:0000256" key="5">
    <source>
        <dbReference type="ARBA" id="ARBA00022729"/>
    </source>
</evidence>
<keyword evidence="3" id="KW-0597">Phosphoprotein</keyword>
<dbReference type="PANTHER" id="PTHR46107">
    <property type="entry name" value="DUMPY: SHORTER THAN WILD-TYPE"/>
    <property type="match status" value="1"/>
</dbReference>
<dbReference type="SUPFAM" id="SSF52833">
    <property type="entry name" value="Thioredoxin-like"/>
    <property type="match status" value="1"/>
</dbReference>
<dbReference type="KEGG" id="hro:HELRODRAFT_91406"/>
<evidence type="ECO:0000256" key="2">
    <source>
        <dbReference type="ARBA" id="ARBA00022448"/>
    </source>
</evidence>
<gene>
    <name evidence="15" type="primary">20217230</name>
    <name evidence="14" type="ORF">HELRODRAFT_91406</name>
</gene>
<dbReference type="PROSITE" id="PS00194">
    <property type="entry name" value="THIOREDOXIN_1"/>
    <property type="match status" value="1"/>
</dbReference>
<evidence type="ECO:0000313" key="16">
    <source>
        <dbReference type="Proteomes" id="UP000015101"/>
    </source>
</evidence>
<protein>
    <recommendedName>
        <fullName evidence="13">Thioredoxin domain-containing protein</fullName>
    </recommendedName>
</protein>
<evidence type="ECO:0000256" key="11">
    <source>
        <dbReference type="ARBA" id="ARBA00023284"/>
    </source>
</evidence>
<dbReference type="InterPro" id="IPR013766">
    <property type="entry name" value="Thioredoxin_domain"/>
</dbReference>
<sequence length="218" mass="24617">MNYSIVTALFCLICHSYNNSPFLAAAQKARSSSSSRLCGHEEVELTDENWRQTLSGKWMIKFYAPWCPACQSMDEDWVKLARKLRHHGYCVGSANVAENAGLSGRFLVTSLPTVYHAIDGKFRLYDGVRATDEFEKFIVESKWSDVEPVAWYLSPTSYHMATLGSFFTFSMFLKDVHVMLTDDFGLPNYLSYAMFAIVTILIGLIIGLVSDDDDDDDP</sequence>
<reference evidence="16" key="1">
    <citation type="submission" date="2012-12" db="EMBL/GenBank/DDBJ databases">
        <authorList>
            <person name="Hellsten U."/>
            <person name="Grimwood J."/>
            <person name="Chapman J.A."/>
            <person name="Shapiro H."/>
            <person name="Aerts A."/>
            <person name="Otillar R.P."/>
            <person name="Terry A.Y."/>
            <person name="Boore J.L."/>
            <person name="Simakov O."/>
            <person name="Marletaz F."/>
            <person name="Cho S.-J."/>
            <person name="Edsinger-Gonzales E."/>
            <person name="Havlak P."/>
            <person name="Kuo D.-H."/>
            <person name="Larsson T."/>
            <person name="Lv J."/>
            <person name="Arendt D."/>
            <person name="Savage R."/>
            <person name="Osoegawa K."/>
            <person name="de Jong P."/>
            <person name="Lindberg D.R."/>
            <person name="Seaver E.C."/>
            <person name="Weisblat D.A."/>
            <person name="Putnam N.H."/>
            <person name="Grigoriev I.V."/>
            <person name="Rokhsar D.S."/>
        </authorList>
    </citation>
    <scope>NUCLEOTIDE SEQUENCE</scope>
</reference>
<keyword evidence="16" id="KW-1185">Reference proteome</keyword>
<keyword evidence="8 12" id="KW-1133">Transmembrane helix</keyword>
<dbReference type="HOGENOM" id="CLU_069292_4_0_1"/>
<dbReference type="GO" id="GO:0005789">
    <property type="term" value="C:endoplasmic reticulum membrane"/>
    <property type="evidence" value="ECO:0007669"/>
    <property type="project" value="UniProtKB-SubCell"/>
</dbReference>
<evidence type="ECO:0000256" key="9">
    <source>
        <dbReference type="ARBA" id="ARBA00023136"/>
    </source>
</evidence>
<evidence type="ECO:0000256" key="12">
    <source>
        <dbReference type="SAM" id="Phobius"/>
    </source>
</evidence>
<dbReference type="EMBL" id="AMQM01008649">
    <property type="status" value="NOT_ANNOTATED_CDS"/>
    <property type="molecule type" value="Genomic_DNA"/>
</dbReference>
<keyword evidence="5" id="KW-0732">Signal</keyword>
<keyword evidence="6" id="KW-0256">Endoplasmic reticulum</keyword>
<dbReference type="InterPro" id="IPR052454">
    <property type="entry name" value="TMX_domain-containing"/>
</dbReference>
<dbReference type="PROSITE" id="PS51352">
    <property type="entry name" value="THIOREDOXIN_2"/>
    <property type="match status" value="1"/>
</dbReference>
<keyword evidence="4 12" id="KW-0812">Transmembrane</keyword>
<evidence type="ECO:0000256" key="1">
    <source>
        <dbReference type="ARBA" id="ARBA00004115"/>
    </source>
</evidence>
<dbReference type="RefSeq" id="XP_009010504.1">
    <property type="nucleotide sequence ID" value="XM_009012256.1"/>
</dbReference>
<evidence type="ECO:0000256" key="4">
    <source>
        <dbReference type="ARBA" id="ARBA00022692"/>
    </source>
</evidence>
<keyword evidence="2" id="KW-0813">Transport</keyword>
<evidence type="ECO:0000256" key="6">
    <source>
        <dbReference type="ARBA" id="ARBA00022824"/>
    </source>
</evidence>
<comment type="subcellular location">
    <subcellularLocation>
        <location evidence="1">Endoplasmic reticulum membrane</location>
        <topology evidence="1">Single-pass type I membrane protein</topology>
    </subcellularLocation>
</comment>
<evidence type="ECO:0000313" key="15">
    <source>
        <dbReference type="EnsemblMetazoa" id="HelroP91406"/>
    </source>
</evidence>
<dbReference type="InterPro" id="IPR036249">
    <property type="entry name" value="Thioredoxin-like_sf"/>
</dbReference>
<dbReference type="CTD" id="20217230"/>
<dbReference type="GO" id="GO:0015036">
    <property type="term" value="F:disulfide oxidoreductase activity"/>
    <property type="evidence" value="ECO:0000318"/>
    <property type="project" value="GO_Central"/>
</dbReference>
<dbReference type="AlphaFoldDB" id="T1G833"/>
<dbReference type="STRING" id="6412.T1G833"/>
<feature type="transmembrane region" description="Helical" evidence="12">
    <location>
        <begin position="189"/>
        <end position="209"/>
    </location>
</feature>
<dbReference type="OrthoDB" id="7869097at2759"/>
<dbReference type="EMBL" id="KB095818">
    <property type="protein sequence ID" value="ESO11436.1"/>
    <property type="molecule type" value="Genomic_DNA"/>
</dbReference>
<organism evidence="15 16">
    <name type="scientific">Helobdella robusta</name>
    <name type="common">Californian leech</name>
    <dbReference type="NCBI Taxonomy" id="6412"/>
    <lineage>
        <taxon>Eukaryota</taxon>
        <taxon>Metazoa</taxon>
        <taxon>Spiralia</taxon>
        <taxon>Lophotrochozoa</taxon>
        <taxon>Annelida</taxon>
        <taxon>Clitellata</taxon>
        <taxon>Hirudinea</taxon>
        <taxon>Rhynchobdellida</taxon>
        <taxon>Glossiphoniidae</taxon>
        <taxon>Helobdella</taxon>
    </lineage>
</organism>
<keyword evidence="7" id="KW-0249">Electron transport</keyword>
<evidence type="ECO:0000256" key="10">
    <source>
        <dbReference type="ARBA" id="ARBA00023157"/>
    </source>
</evidence>
<evidence type="ECO:0000259" key="13">
    <source>
        <dbReference type="PROSITE" id="PS51352"/>
    </source>
</evidence>
<evidence type="ECO:0000256" key="7">
    <source>
        <dbReference type="ARBA" id="ARBA00022982"/>
    </source>
</evidence>
<evidence type="ECO:0000313" key="14">
    <source>
        <dbReference type="EMBL" id="ESO11436.1"/>
    </source>
</evidence>